<evidence type="ECO:0000256" key="6">
    <source>
        <dbReference type="ARBA" id="ARBA00022714"/>
    </source>
</evidence>
<dbReference type="InterPro" id="IPR009010">
    <property type="entry name" value="Asp_de-COase-like_dom_sf"/>
</dbReference>
<dbReference type="NCBIfam" id="TIGR01591">
    <property type="entry name" value="Fdh-alpha"/>
    <property type="match status" value="1"/>
</dbReference>
<evidence type="ECO:0000259" key="16">
    <source>
        <dbReference type="PROSITE" id="PS51839"/>
    </source>
</evidence>
<comment type="cofactor">
    <cofactor evidence="12">
        <name>[2Fe-2S] cluster</name>
        <dbReference type="ChEBI" id="CHEBI:190135"/>
    </cofactor>
</comment>
<gene>
    <name evidence="17" type="primary">fdhF</name>
    <name evidence="17" type="ORF">KKP3000_000060</name>
</gene>
<dbReference type="SUPFAM" id="SSF54292">
    <property type="entry name" value="2Fe-2S ferredoxin-like"/>
    <property type="match status" value="1"/>
</dbReference>
<keyword evidence="5" id="KW-0500">Molybdenum</keyword>
<accession>A0ABV5AGB7</accession>
<dbReference type="PROSITE" id="PS51379">
    <property type="entry name" value="4FE4S_FER_2"/>
    <property type="match status" value="2"/>
</dbReference>
<evidence type="ECO:0000256" key="2">
    <source>
        <dbReference type="ARBA" id="ARBA00001966"/>
    </source>
</evidence>
<dbReference type="Proteomes" id="UP001579974">
    <property type="component" value="Unassembled WGS sequence"/>
</dbReference>
<dbReference type="CDD" id="cd00207">
    <property type="entry name" value="fer2"/>
    <property type="match status" value="1"/>
</dbReference>
<evidence type="ECO:0000259" key="14">
    <source>
        <dbReference type="PROSITE" id="PS51379"/>
    </source>
</evidence>
<keyword evidence="9 17" id="KW-0560">Oxidoreductase</keyword>
<dbReference type="Gene3D" id="2.40.40.20">
    <property type="match status" value="1"/>
</dbReference>
<dbReference type="EC" id="1.17.1.9" evidence="17"/>
<feature type="domain" description="4Fe-4S His(Cys)3-ligated-type" evidence="16">
    <location>
        <begin position="85"/>
        <end position="125"/>
    </location>
</feature>
<dbReference type="PROSITE" id="PS00198">
    <property type="entry name" value="4FE4S_FER_1"/>
    <property type="match status" value="1"/>
</dbReference>
<dbReference type="SMART" id="SM00926">
    <property type="entry name" value="Molybdop_Fe4S4"/>
    <property type="match status" value="1"/>
</dbReference>
<dbReference type="InterPro" id="IPR006657">
    <property type="entry name" value="MoPterin_dinucl-bd_dom"/>
</dbReference>
<dbReference type="InterPro" id="IPR006656">
    <property type="entry name" value="Mopterin_OxRdtase"/>
</dbReference>
<keyword evidence="4" id="KW-0004">4Fe-4S</keyword>
<feature type="domain" description="2Fe-2S ferredoxin-type" evidence="13">
    <location>
        <begin position="9"/>
        <end position="85"/>
    </location>
</feature>
<dbReference type="PIRSF" id="PIRSF036643">
    <property type="entry name" value="FDH_alpha"/>
    <property type="match status" value="1"/>
</dbReference>
<organism evidence="17 18">
    <name type="scientific">Alicyclobacillus fastidiosus</name>
    <dbReference type="NCBI Taxonomy" id="392011"/>
    <lineage>
        <taxon>Bacteria</taxon>
        <taxon>Bacillati</taxon>
        <taxon>Bacillota</taxon>
        <taxon>Bacilli</taxon>
        <taxon>Bacillales</taxon>
        <taxon>Alicyclobacillaceae</taxon>
        <taxon>Alicyclobacillus</taxon>
    </lineage>
</organism>
<evidence type="ECO:0000256" key="7">
    <source>
        <dbReference type="ARBA" id="ARBA00022723"/>
    </source>
</evidence>
<evidence type="ECO:0000256" key="8">
    <source>
        <dbReference type="ARBA" id="ARBA00022737"/>
    </source>
</evidence>
<comment type="similarity">
    <text evidence="3">In the C-terminal section; belongs to the prokaryotic molybdopterin-containing oxidoreductase family.</text>
</comment>
<dbReference type="Pfam" id="PF10588">
    <property type="entry name" value="NADH-G_4Fe-4S_3"/>
    <property type="match status" value="1"/>
</dbReference>
<comment type="cofactor">
    <cofactor evidence="1">
        <name>Mo-bis(molybdopterin guanine dinucleotide)</name>
        <dbReference type="ChEBI" id="CHEBI:60539"/>
    </cofactor>
</comment>
<keyword evidence="10" id="KW-0408">Iron</keyword>
<dbReference type="InterPro" id="IPR006963">
    <property type="entry name" value="Mopterin_OxRdtase_4Fe-4S_dom"/>
</dbReference>
<dbReference type="Gene3D" id="3.40.50.740">
    <property type="match status" value="1"/>
</dbReference>
<protein>
    <submittedName>
        <fullName evidence="17">Formate dehydrogenase subunit alpha</fullName>
        <ecNumber evidence="17">1.17.1.9</ecNumber>
    </submittedName>
</protein>
<dbReference type="PANTHER" id="PTHR43105">
    <property type="entry name" value="RESPIRATORY NITRATE REDUCTASE"/>
    <property type="match status" value="1"/>
</dbReference>
<evidence type="ECO:0000259" key="15">
    <source>
        <dbReference type="PROSITE" id="PS51669"/>
    </source>
</evidence>
<evidence type="ECO:0000256" key="3">
    <source>
        <dbReference type="ARBA" id="ARBA00007023"/>
    </source>
</evidence>
<dbReference type="SMART" id="SM00929">
    <property type="entry name" value="NADH-G_4Fe-4S_3"/>
    <property type="match status" value="1"/>
</dbReference>
<dbReference type="Gene3D" id="3.40.228.10">
    <property type="entry name" value="Dimethylsulfoxide Reductase, domain 2"/>
    <property type="match status" value="1"/>
</dbReference>
<evidence type="ECO:0000256" key="5">
    <source>
        <dbReference type="ARBA" id="ARBA00022505"/>
    </source>
</evidence>
<evidence type="ECO:0000256" key="12">
    <source>
        <dbReference type="ARBA" id="ARBA00034078"/>
    </source>
</evidence>
<feature type="domain" description="4Fe-4S Mo/W bis-MGD-type" evidence="15">
    <location>
        <begin position="264"/>
        <end position="320"/>
    </location>
</feature>
<dbReference type="Pfam" id="PF00384">
    <property type="entry name" value="Molybdopterin"/>
    <property type="match status" value="1"/>
</dbReference>
<sequence>MSDSGALSTRFSVDIDGVEYDGYEGQSILETMINHGIDHPHVCYHSNLGPIQTCDTCMVEVNGEIVRACSTMVTPGMKVETNTQLASAARTEGMDRILENHMLYCTVCDNNNGNCVLHNTAELMNIEHQSYPYRPKGYEKDMSNPFYRYDPDQCILCGRCVEACQDLQVNETLSIDWERDMPRVIWDDDVAINESSCVSCGHCVSVCPTNALMEKSMLGNAGYLSGMPSGVLQPMIELIKDVEPGYGGIFAISEVESAMREQRIRKTKTVCTFCGVGCTFDVWTKGREILKIEPTEDAPVNGISTCVKGKFGWDFVNSEERLTKPLIRRGDTFYEASWDEALSLIAEKFGELKAKFGPDALGFISSSKVTNEENYLMQKLARGVIGTNNIDNCSRYCQSPATDGLMRTVGIGGDAGTIQDIAKAGLVIIVGANPAEAHPVLATRVKRAHKLNGQKLMVVDLRKHEMAERADLFVRPKPGSDHVWLSAVTKYIIDKQWHDVQFLNDKVVGFSEYVESLRPYTLEYAEQETGISKTQLMEMASMIHEADGVAVLWAMGVTQQRGGSETSGAISDLLLVTGNFARPGAGAFPLRGHNNVQGACDFGTLPNWLPGYQLVSDEAARRNFARAWGVDMPAAPGMDNQMMLNAILEGDLHGMYLMGEDMAWVDTNSNHVHEALSQLDFFVVQDVFLTKTAQFADVVLPASPSLEKEGTFTNTERRIQRLYQVLEPLGESKPDWEIITAIANRLGAGWTYRDPSEVMAEVAALAPIFAGVSYERLEGYRSLLWPVASDGTDTPRLYMDGFAHADGKARLVRANWIAPAKPAGEFDLHLNNGRLLEHFHEGNMTDKSSGLREKVPDTFVEVSVELAQERGIRDGSFVLLESPYGKVKVHAVVTDRVHGNELYLPMNTTSEASAVNLLTGPTTDTRTNTPAYKETFVRMEVLRVKGRRPLPKHNPRFGKRNPQLGVEVWRKWSRPGYVSVQDKTLEVTNRGETHNQR</sequence>
<dbReference type="InterPro" id="IPR019574">
    <property type="entry name" value="NADH_UbQ_OxRdtase_Gsu_4Fe4S-bd"/>
</dbReference>
<evidence type="ECO:0000313" key="17">
    <source>
        <dbReference type="EMBL" id="MFB5191289.1"/>
    </source>
</evidence>
<dbReference type="GO" id="GO:0008863">
    <property type="term" value="F:formate dehydrogenase (NAD+) activity"/>
    <property type="evidence" value="ECO:0007669"/>
    <property type="project" value="UniProtKB-EC"/>
</dbReference>
<dbReference type="PROSITE" id="PS51839">
    <property type="entry name" value="4FE4S_HC3"/>
    <property type="match status" value="1"/>
</dbReference>
<evidence type="ECO:0000259" key="13">
    <source>
        <dbReference type="PROSITE" id="PS51085"/>
    </source>
</evidence>
<dbReference type="PANTHER" id="PTHR43105:SF14">
    <property type="entry name" value="FORMATE DEHYDROGENASE H"/>
    <property type="match status" value="1"/>
</dbReference>
<dbReference type="RefSeq" id="WP_275473904.1">
    <property type="nucleotide sequence ID" value="NZ_CP162940.1"/>
</dbReference>
<keyword evidence="11" id="KW-0411">Iron-sulfur</keyword>
<dbReference type="InterPro" id="IPR036010">
    <property type="entry name" value="2Fe-2S_ferredoxin-like_sf"/>
</dbReference>
<keyword evidence="6" id="KW-0001">2Fe-2S</keyword>
<keyword evidence="8" id="KW-0677">Repeat</keyword>
<evidence type="ECO:0000256" key="4">
    <source>
        <dbReference type="ARBA" id="ARBA00022485"/>
    </source>
</evidence>
<dbReference type="PROSITE" id="PS51085">
    <property type="entry name" value="2FE2S_FER_2"/>
    <property type="match status" value="1"/>
</dbReference>
<proteinExistence type="inferred from homology"/>
<dbReference type="InterPro" id="IPR006478">
    <property type="entry name" value="Formate_DH_asu"/>
</dbReference>
<dbReference type="InterPro" id="IPR017900">
    <property type="entry name" value="4Fe4S_Fe_S_CS"/>
</dbReference>
<dbReference type="Pfam" id="PF13510">
    <property type="entry name" value="Fer2_4"/>
    <property type="match status" value="1"/>
</dbReference>
<keyword evidence="18" id="KW-1185">Reference proteome</keyword>
<feature type="domain" description="4Fe-4S ferredoxin-type" evidence="14">
    <location>
        <begin position="145"/>
        <end position="164"/>
    </location>
</feature>
<evidence type="ECO:0000256" key="11">
    <source>
        <dbReference type="ARBA" id="ARBA00023014"/>
    </source>
</evidence>
<feature type="domain" description="4Fe-4S ferredoxin-type" evidence="14">
    <location>
        <begin position="188"/>
        <end position="217"/>
    </location>
</feature>
<reference evidence="17 18" key="1">
    <citation type="journal article" date="2024" name="Int. J. Mol. Sci.">
        <title>Exploration of Alicyclobacillus spp. Genome in Search of Antibiotic Resistance.</title>
        <authorList>
            <person name="Bucka-Kolendo J."/>
            <person name="Kiousi D.E."/>
            <person name="Dekowska A."/>
            <person name="Mikolajczuk-Szczyrba A."/>
            <person name="Karadedos D.M."/>
            <person name="Michael P."/>
            <person name="Galanis A."/>
            <person name="Sokolowska B."/>
        </authorList>
    </citation>
    <scope>NUCLEOTIDE SEQUENCE [LARGE SCALE GENOMIC DNA]</scope>
    <source>
        <strain evidence="17 18">KKP 3000</strain>
    </source>
</reference>
<dbReference type="Gene3D" id="2.20.25.90">
    <property type="entry name" value="ADC-like domains"/>
    <property type="match status" value="1"/>
</dbReference>
<evidence type="ECO:0000256" key="10">
    <source>
        <dbReference type="ARBA" id="ARBA00023004"/>
    </source>
</evidence>
<dbReference type="CDD" id="cd02792">
    <property type="entry name" value="MopB_CT_Formate-Dh-Na-like"/>
    <property type="match status" value="1"/>
</dbReference>
<comment type="caution">
    <text evidence="17">The sequence shown here is derived from an EMBL/GenBank/DDBJ whole genome shotgun (WGS) entry which is preliminary data.</text>
</comment>
<evidence type="ECO:0000313" key="18">
    <source>
        <dbReference type="Proteomes" id="UP001579974"/>
    </source>
</evidence>
<dbReference type="SUPFAM" id="SSF54862">
    <property type="entry name" value="4Fe-4S ferredoxins"/>
    <property type="match status" value="1"/>
</dbReference>
<dbReference type="PROSITE" id="PS51669">
    <property type="entry name" value="4FE4S_MOW_BIS_MGD"/>
    <property type="match status" value="1"/>
</dbReference>
<evidence type="ECO:0000256" key="1">
    <source>
        <dbReference type="ARBA" id="ARBA00001942"/>
    </source>
</evidence>
<comment type="cofactor">
    <cofactor evidence="2">
        <name>[4Fe-4S] cluster</name>
        <dbReference type="ChEBI" id="CHEBI:49883"/>
    </cofactor>
</comment>
<dbReference type="InterPro" id="IPR050123">
    <property type="entry name" value="Prok_molybdopt-oxidoreductase"/>
</dbReference>
<dbReference type="Pfam" id="PF04879">
    <property type="entry name" value="Molybdop_Fe4S4"/>
    <property type="match status" value="1"/>
</dbReference>
<dbReference type="Gene3D" id="3.10.20.740">
    <property type="match status" value="1"/>
</dbReference>
<dbReference type="EMBL" id="JBDXSU010000010">
    <property type="protein sequence ID" value="MFB5191289.1"/>
    <property type="molecule type" value="Genomic_DNA"/>
</dbReference>
<name>A0ABV5AGB7_9BACL</name>
<keyword evidence="7" id="KW-0479">Metal-binding</keyword>
<dbReference type="Gene3D" id="3.30.70.20">
    <property type="match status" value="1"/>
</dbReference>
<dbReference type="SUPFAM" id="SSF50692">
    <property type="entry name" value="ADC-like"/>
    <property type="match status" value="1"/>
</dbReference>
<dbReference type="InterPro" id="IPR041924">
    <property type="entry name" value="Formate_Dh-H_N"/>
</dbReference>
<dbReference type="CDD" id="cd02753">
    <property type="entry name" value="MopB_Formate-Dh-H"/>
    <property type="match status" value="1"/>
</dbReference>
<dbReference type="Pfam" id="PF12838">
    <property type="entry name" value="Fer4_7"/>
    <property type="match status" value="1"/>
</dbReference>
<dbReference type="InterPro" id="IPR001041">
    <property type="entry name" value="2Fe-2S_ferredoxin-type"/>
</dbReference>
<dbReference type="SUPFAM" id="SSF53706">
    <property type="entry name" value="Formate dehydrogenase/DMSO reductase, domains 1-3"/>
    <property type="match status" value="1"/>
</dbReference>
<dbReference type="Pfam" id="PF01568">
    <property type="entry name" value="Molydop_binding"/>
    <property type="match status" value="1"/>
</dbReference>
<dbReference type="InterPro" id="IPR017896">
    <property type="entry name" value="4Fe4S_Fe-S-bd"/>
</dbReference>
<evidence type="ECO:0000256" key="9">
    <source>
        <dbReference type="ARBA" id="ARBA00023002"/>
    </source>
</evidence>